<evidence type="ECO:0000313" key="2">
    <source>
        <dbReference type="Proteomes" id="UP000298663"/>
    </source>
</evidence>
<gene>
    <name evidence="1" type="ORF">L596_012725</name>
</gene>
<comment type="caution">
    <text evidence="1">The sequence shown here is derived from an EMBL/GenBank/DDBJ whole genome shotgun (WGS) entry which is preliminary data.</text>
</comment>
<protein>
    <submittedName>
        <fullName evidence="1">Uncharacterized protein</fullName>
    </submittedName>
</protein>
<organism evidence="1 2">
    <name type="scientific">Steinernema carpocapsae</name>
    <name type="common">Entomopathogenic nematode</name>
    <dbReference type="NCBI Taxonomy" id="34508"/>
    <lineage>
        <taxon>Eukaryota</taxon>
        <taxon>Metazoa</taxon>
        <taxon>Ecdysozoa</taxon>
        <taxon>Nematoda</taxon>
        <taxon>Chromadorea</taxon>
        <taxon>Rhabditida</taxon>
        <taxon>Tylenchina</taxon>
        <taxon>Panagrolaimomorpha</taxon>
        <taxon>Strongyloidoidea</taxon>
        <taxon>Steinernematidae</taxon>
        <taxon>Steinernema</taxon>
    </lineage>
</organism>
<dbReference type="EMBL" id="AZBU02000003">
    <property type="protein sequence ID" value="TKR88493.1"/>
    <property type="molecule type" value="Genomic_DNA"/>
</dbReference>
<proteinExistence type="predicted"/>
<name>A0A4U5NYU4_STECR</name>
<evidence type="ECO:0000313" key="1">
    <source>
        <dbReference type="EMBL" id="TKR88493.1"/>
    </source>
</evidence>
<accession>A0A4U5NYU4</accession>
<keyword evidence="2" id="KW-1185">Reference proteome</keyword>
<sequence length="83" mass="9420">MKISLNHMEVPSVIRDDGALFQLECQISFWAKKCDWVIIFTKVAGEIYIIRISVKNSTSVPNFIKNLQGPLWKVPLSVADQLS</sequence>
<reference evidence="1 2" key="2">
    <citation type="journal article" date="2019" name="G3 (Bethesda)">
        <title>Hybrid Assembly of the Genome of the Entomopathogenic Nematode Steinernema carpocapsae Identifies the X-Chromosome.</title>
        <authorList>
            <person name="Serra L."/>
            <person name="Macchietto M."/>
            <person name="Macias-Munoz A."/>
            <person name="McGill C.J."/>
            <person name="Rodriguez I.M."/>
            <person name="Rodriguez B."/>
            <person name="Murad R."/>
            <person name="Mortazavi A."/>
        </authorList>
    </citation>
    <scope>NUCLEOTIDE SEQUENCE [LARGE SCALE GENOMIC DNA]</scope>
    <source>
        <strain evidence="1 2">ALL</strain>
    </source>
</reference>
<reference evidence="1 2" key="1">
    <citation type="journal article" date="2015" name="Genome Biol.">
        <title>Comparative genomics of Steinernema reveals deeply conserved gene regulatory networks.</title>
        <authorList>
            <person name="Dillman A.R."/>
            <person name="Macchietto M."/>
            <person name="Porter C.F."/>
            <person name="Rogers A."/>
            <person name="Williams B."/>
            <person name="Antoshechkin I."/>
            <person name="Lee M.M."/>
            <person name="Goodwin Z."/>
            <person name="Lu X."/>
            <person name="Lewis E.E."/>
            <person name="Goodrich-Blair H."/>
            <person name="Stock S.P."/>
            <person name="Adams B.J."/>
            <person name="Sternberg P.W."/>
            <person name="Mortazavi A."/>
        </authorList>
    </citation>
    <scope>NUCLEOTIDE SEQUENCE [LARGE SCALE GENOMIC DNA]</scope>
    <source>
        <strain evidence="1 2">ALL</strain>
    </source>
</reference>
<dbReference type="Proteomes" id="UP000298663">
    <property type="component" value="Unassembled WGS sequence"/>
</dbReference>
<dbReference type="AlphaFoldDB" id="A0A4U5NYU4"/>